<keyword evidence="2" id="KW-1185">Reference proteome</keyword>
<dbReference type="GeneID" id="71984989"/>
<dbReference type="Proteomes" id="UP000756132">
    <property type="component" value="Chromosome 4"/>
</dbReference>
<organism evidence="1 2">
    <name type="scientific">Passalora fulva</name>
    <name type="common">Tomato leaf mold</name>
    <name type="synonym">Cladosporium fulvum</name>
    <dbReference type="NCBI Taxonomy" id="5499"/>
    <lineage>
        <taxon>Eukaryota</taxon>
        <taxon>Fungi</taxon>
        <taxon>Dikarya</taxon>
        <taxon>Ascomycota</taxon>
        <taxon>Pezizomycotina</taxon>
        <taxon>Dothideomycetes</taxon>
        <taxon>Dothideomycetidae</taxon>
        <taxon>Mycosphaerellales</taxon>
        <taxon>Mycosphaerellaceae</taxon>
        <taxon>Fulvia</taxon>
    </lineage>
</organism>
<sequence length="85" mass="9821">MTTNIQTPTTDLPTRTERLFSGLSTPARQDPLRECGIGWAEQYMKHTWKDNYDDGYGATGYTFDDIDKILLHHEHDPSLYDTNEL</sequence>
<gene>
    <name evidence="1" type="ORF">CLAFUR5_05111</name>
</gene>
<reference evidence="1" key="2">
    <citation type="journal article" date="2022" name="Microb. Genom.">
        <title>A chromosome-scale genome assembly of the tomato pathogen Cladosporium fulvum reveals a compartmentalized genome architecture and the presence of a dispensable chromosome.</title>
        <authorList>
            <person name="Zaccaron A.Z."/>
            <person name="Chen L.H."/>
            <person name="Samaras A."/>
            <person name="Stergiopoulos I."/>
        </authorList>
    </citation>
    <scope>NUCLEOTIDE SEQUENCE</scope>
    <source>
        <strain evidence="1">Race5_Kim</strain>
    </source>
</reference>
<dbReference type="KEGG" id="ffu:CLAFUR5_05111"/>
<dbReference type="RefSeq" id="XP_047761130.1">
    <property type="nucleotide sequence ID" value="XM_047904259.1"/>
</dbReference>
<protein>
    <submittedName>
        <fullName evidence="1">Uncharacterized protein</fullName>
    </submittedName>
</protein>
<dbReference type="AlphaFoldDB" id="A0A9Q8LGJ8"/>
<evidence type="ECO:0000313" key="1">
    <source>
        <dbReference type="EMBL" id="UJO16764.1"/>
    </source>
</evidence>
<evidence type="ECO:0000313" key="2">
    <source>
        <dbReference type="Proteomes" id="UP000756132"/>
    </source>
</evidence>
<dbReference type="EMBL" id="CP090166">
    <property type="protein sequence ID" value="UJO16764.1"/>
    <property type="molecule type" value="Genomic_DNA"/>
</dbReference>
<proteinExistence type="predicted"/>
<reference evidence="1" key="1">
    <citation type="submission" date="2021-12" db="EMBL/GenBank/DDBJ databases">
        <authorList>
            <person name="Zaccaron A."/>
            <person name="Stergiopoulos I."/>
        </authorList>
    </citation>
    <scope>NUCLEOTIDE SEQUENCE</scope>
    <source>
        <strain evidence="1">Race5_Kim</strain>
    </source>
</reference>
<accession>A0A9Q8LGJ8</accession>
<name>A0A9Q8LGJ8_PASFU</name>